<keyword evidence="1" id="KW-0472">Membrane</keyword>
<dbReference type="RefSeq" id="WP_284348605.1">
    <property type="nucleotide sequence ID" value="NZ_BRXS01000001.1"/>
</dbReference>
<feature type="transmembrane region" description="Helical" evidence="1">
    <location>
        <begin position="20"/>
        <end position="40"/>
    </location>
</feature>
<dbReference type="AlphaFoldDB" id="A0AA37Q3W8"/>
<keyword evidence="1" id="KW-0812">Transmembrane</keyword>
<protein>
    <submittedName>
        <fullName evidence="2">Uncharacterized protein</fullName>
    </submittedName>
</protein>
<evidence type="ECO:0000313" key="3">
    <source>
        <dbReference type="Proteomes" id="UP001161325"/>
    </source>
</evidence>
<organism evidence="2 3">
    <name type="scientific">Roseisolibacter agri</name>
    <dbReference type="NCBI Taxonomy" id="2014610"/>
    <lineage>
        <taxon>Bacteria</taxon>
        <taxon>Pseudomonadati</taxon>
        <taxon>Gemmatimonadota</taxon>
        <taxon>Gemmatimonadia</taxon>
        <taxon>Gemmatimonadales</taxon>
        <taxon>Gemmatimonadaceae</taxon>
        <taxon>Roseisolibacter</taxon>
    </lineage>
</organism>
<dbReference type="Proteomes" id="UP001161325">
    <property type="component" value="Unassembled WGS sequence"/>
</dbReference>
<keyword evidence="1" id="KW-1133">Transmembrane helix</keyword>
<sequence>MSAPTPPKITAAPELRRHLLHMVLGVVAVHAIAIALYYALDVEHRPANFRRIFTAVWMVATLPVVLVGLSRVRKARIRARHARRVGR</sequence>
<comment type="caution">
    <text evidence="2">The sequence shown here is derived from an EMBL/GenBank/DDBJ whole genome shotgun (WGS) entry which is preliminary data.</text>
</comment>
<evidence type="ECO:0000256" key="1">
    <source>
        <dbReference type="SAM" id="Phobius"/>
    </source>
</evidence>
<proteinExistence type="predicted"/>
<keyword evidence="3" id="KW-1185">Reference proteome</keyword>
<reference evidence="2" key="1">
    <citation type="submission" date="2022-08" db="EMBL/GenBank/DDBJ databases">
        <title>Draft genome sequencing of Roseisolibacter agri AW1220.</title>
        <authorList>
            <person name="Tobiishi Y."/>
            <person name="Tonouchi A."/>
        </authorList>
    </citation>
    <scope>NUCLEOTIDE SEQUENCE</scope>
    <source>
        <strain evidence="2">AW1220</strain>
    </source>
</reference>
<accession>A0AA37Q3W8</accession>
<feature type="transmembrane region" description="Helical" evidence="1">
    <location>
        <begin position="52"/>
        <end position="70"/>
    </location>
</feature>
<dbReference type="EMBL" id="BRXS01000001">
    <property type="protein sequence ID" value="GLC24157.1"/>
    <property type="molecule type" value="Genomic_DNA"/>
</dbReference>
<name>A0AA37Q3W8_9BACT</name>
<gene>
    <name evidence="2" type="ORF">rosag_06700</name>
</gene>
<evidence type="ECO:0000313" key="2">
    <source>
        <dbReference type="EMBL" id="GLC24157.1"/>
    </source>
</evidence>